<comment type="caution">
    <text evidence="9">The sequence shown here is derived from an EMBL/GenBank/DDBJ whole genome shotgun (WGS) entry which is preliminary data.</text>
</comment>
<reference evidence="9 10" key="1">
    <citation type="journal article" date="2019" name="Sci. Rep.">
        <title>Comparative genomics of chytrid fungi reveal insights into the obligate biotrophic and pathogenic lifestyle of Synchytrium endobioticum.</title>
        <authorList>
            <person name="van de Vossenberg B.T.L.H."/>
            <person name="Warris S."/>
            <person name="Nguyen H.D.T."/>
            <person name="van Gent-Pelzer M.P.E."/>
            <person name="Joly D.L."/>
            <person name="van de Geest H.C."/>
            <person name="Bonants P.J.M."/>
            <person name="Smith D.S."/>
            <person name="Levesque C.A."/>
            <person name="van der Lee T.A.J."/>
        </authorList>
    </citation>
    <scope>NUCLEOTIDE SEQUENCE [LARGE SCALE GENOMIC DNA]</scope>
    <source>
        <strain evidence="9 10">CBS 675.73</strain>
    </source>
</reference>
<gene>
    <name evidence="9" type="ORF">CcCBS67573_g09923</name>
</gene>
<sequence>MPKKSPCQTLIESINQCLLFEALDEDDKSSSDSDLETGSESDESSTEELLDLMHMIAVKVQLLVALEQFGCSGNGAGVARTSHHAGFIDGTGIPLYQKPHTMDPETWFCYKKFYGFNAQLVCDDKRRIIYYHIGSVASNHDSTVFKRTHLYQQPQNFFSNSEYLLADSGYALTKHMVTPYTGRNISGTRRRKYNLNLTSTRVVSEHTNGILKGRFQSLKGLRVVIGSKEDVEHACNWMRACFILHNFLMNAGDNWTQQDGWDTEDMGIDKVIDGVSVGNVDAPIDIRKFIIQEMIDSGHIQMHD</sequence>
<dbReference type="EMBL" id="QEAP01001066">
    <property type="protein sequence ID" value="TPX52170.1"/>
    <property type="molecule type" value="Genomic_DNA"/>
</dbReference>
<accession>A0A507DMQ3</accession>
<dbReference type="OrthoDB" id="2445244at2759"/>
<comment type="similarity">
    <text evidence="3">Belongs to the HARBI1 family.</text>
</comment>
<dbReference type="GO" id="GO:0005634">
    <property type="term" value="C:nucleus"/>
    <property type="evidence" value="ECO:0007669"/>
    <property type="project" value="UniProtKB-SubCell"/>
</dbReference>
<dbReference type="PANTHER" id="PTHR22930">
    <property type="match status" value="1"/>
</dbReference>
<keyword evidence="6" id="KW-0378">Hydrolase</keyword>
<evidence type="ECO:0000256" key="4">
    <source>
        <dbReference type="ARBA" id="ARBA00022722"/>
    </source>
</evidence>
<dbReference type="STRING" id="246404.A0A507DMQ3"/>
<comment type="subcellular location">
    <subcellularLocation>
        <location evidence="2">Nucleus</location>
    </subcellularLocation>
</comment>
<dbReference type="InterPro" id="IPR027806">
    <property type="entry name" value="HARBI1_dom"/>
</dbReference>
<evidence type="ECO:0000256" key="6">
    <source>
        <dbReference type="ARBA" id="ARBA00022801"/>
    </source>
</evidence>
<evidence type="ECO:0000256" key="3">
    <source>
        <dbReference type="ARBA" id="ARBA00006958"/>
    </source>
</evidence>
<evidence type="ECO:0000256" key="2">
    <source>
        <dbReference type="ARBA" id="ARBA00004123"/>
    </source>
</evidence>
<keyword evidence="7" id="KW-0539">Nucleus</keyword>
<evidence type="ECO:0000259" key="8">
    <source>
        <dbReference type="Pfam" id="PF13359"/>
    </source>
</evidence>
<feature type="domain" description="DDE Tnp4" evidence="8">
    <location>
        <begin position="88"/>
        <end position="246"/>
    </location>
</feature>
<dbReference type="GO" id="GO:0016787">
    <property type="term" value="F:hydrolase activity"/>
    <property type="evidence" value="ECO:0007669"/>
    <property type="project" value="UniProtKB-KW"/>
</dbReference>
<evidence type="ECO:0000256" key="7">
    <source>
        <dbReference type="ARBA" id="ARBA00023242"/>
    </source>
</evidence>
<dbReference type="Proteomes" id="UP000320333">
    <property type="component" value="Unassembled WGS sequence"/>
</dbReference>
<keyword evidence="5" id="KW-0479">Metal-binding</keyword>
<dbReference type="PANTHER" id="PTHR22930:SF85">
    <property type="entry name" value="GH03217P-RELATED"/>
    <property type="match status" value="1"/>
</dbReference>
<dbReference type="Pfam" id="PF13359">
    <property type="entry name" value="DDE_Tnp_4"/>
    <property type="match status" value="1"/>
</dbReference>
<protein>
    <recommendedName>
        <fullName evidence="8">DDE Tnp4 domain-containing protein</fullName>
    </recommendedName>
</protein>
<dbReference type="GO" id="GO:0046872">
    <property type="term" value="F:metal ion binding"/>
    <property type="evidence" value="ECO:0007669"/>
    <property type="project" value="UniProtKB-KW"/>
</dbReference>
<proteinExistence type="inferred from homology"/>
<dbReference type="AlphaFoldDB" id="A0A507DMQ3"/>
<dbReference type="InterPro" id="IPR045249">
    <property type="entry name" value="HARBI1-like"/>
</dbReference>
<dbReference type="GO" id="GO:0004518">
    <property type="term" value="F:nuclease activity"/>
    <property type="evidence" value="ECO:0007669"/>
    <property type="project" value="UniProtKB-KW"/>
</dbReference>
<evidence type="ECO:0000313" key="10">
    <source>
        <dbReference type="Proteomes" id="UP000320333"/>
    </source>
</evidence>
<evidence type="ECO:0000256" key="5">
    <source>
        <dbReference type="ARBA" id="ARBA00022723"/>
    </source>
</evidence>
<keyword evidence="10" id="KW-1185">Reference proteome</keyword>
<keyword evidence="4" id="KW-0540">Nuclease</keyword>
<evidence type="ECO:0000313" key="9">
    <source>
        <dbReference type="EMBL" id="TPX52170.1"/>
    </source>
</evidence>
<name>A0A507DMQ3_9FUNG</name>
<organism evidence="9 10">
    <name type="scientific">Chytriomyces confervae</name>
    <dbReference type="NCBI Taxonomy" id="246404"/>
    <lineage>
        <taxon>Eukaryota</taxon>
        <taxon>Fungi</taxon>
        <taxon>Fungi incertae sedis</taxon>
        <taxon>Chytridiomycota</taxon>
        <taxon>Chytridiomycota incertae sedis</taxon>
        <taxon>Chytridiomycetes</taxon>
        <taxon>Chytridiales</taxon>
        <taxon>Chytriomycetaceae</taxon>
        <taxon>Chytriomyces</taxon>
    </lineage>
</organism>
<comment type="cofactor">
    <cofactor evidence="1">
        <name>a divalent metal cation</name>
        <dbReference type="ChEBI" id="CHEBI:60240"/>
    </cofactor>
</comment>
<evidence type="ECO:0000256" key="1">
    <source>
        <dbReference type="ARBA" id="ARBA00001968"/>
    </source>
</evidence>